<dbReference type="Gene3D" id="3.90.1580.10">
    <property type="entry name" value="paralog of FGE (formylglycine-generating enzyme)"/>
    <property type="match status" value="1"/>
</dbReference>
<sequence>MNQNQDQNQSQHRLPAPQVDWVRVPAGIVARGTAEGDVPGVAERYRDTGVPVKWYLKEAPRAEVHVPAFLIGRVPVTVGQWAEFAADTGRPAPRGSADHPVTGVPWGEAVAYCGWIDALLGGVGVRLPSEDEWERAARGDDGREFPWGDEYRTGLANLVDLGMRTTTPVGSFPEGASPFGVLDMAGNADEWTSTLYAPYPGAPNAVPAVEDWAFDPHITRGGAFRHDRDLARCARRHGAYEEDLVAIGVGFRLAAPAS</sequence>
<dbReference type="InterPro" id="IPR005532">
    <property type="entry name" value="SUMF_dom"/>
</dbReference>
<comment type="caution">
    <text evidence="2">The sequence shown here is derived from an EMBL/GenBank/DDBJ whole genome shotgun (WGS) entry which is preliminary data.</text>
</comment>
<proteinExistence type="predicted"/>
<dbReference type="RefSeq" id="WP_282538104.1">
    <property type="nucleotide sequence ID" value="NZ_JASCIS010000034.1"/>
</dbReference>
<evidence type="ECO:0000259" key="1">
    <source>
        <dbReference type="Pfam" id="PF03781"/>
    </source>
</evidence>
<dbReference type="PANTHER" id="PTHR23150:SF19">
    <property type="entry name" value="FORMYLGLYCINE-GENERATING ENZYME"/>
    <property type="match status" value="1"/>
</dbReference>
<organism evidence="2 3">
    <name type="scientific">Streptomyces luteolus</name>
    <dbReference type="NCBI Taxonomy" id="3043615"/>
    <lineage>
        <taxon>Bacteria</taxon>
        <taxon>Bacillati</taxon>
        <taxon>Actinomycetota</taxon>
        <taxon>Actinomycetes</taxon>
        <taxon>Kitasatosporales</taxon>
        <taxon>Streptomycetaceae</taxon>
        <taxon>Streptomyces</taxon>
    </lineage>
</organism>
<dbReference type="PANTHER" id="PTHR23150">
    <property type="entry name" value="SULFATASE MODIFYING FACTOR 1, 2"/>
    <property type="match status" value="1"/>
</dbReference>
<dbReference type="InterPro" id="IPR042095">
    <property type="entry name" value="SUMF_sf"/>
</dbReference>
<evidence type="ECO:0000313" key="3">
    <source>
        <dbReference type="Proteomes" id="UP001237105"/>
    </source>
</evidence>
<dbReference type="SUPFAM" id="SSF56436">
    <property type="entry name" value="C-type lectin-like"/>
    <property type="match status" value="1"/>
</dbReference>
<dbReference type="EMBL" id="JASCIS010000034">
    <property type="protein sequence ID" value="MDI3422240.1"/>
    <property type="molecule type" value="Genomic_DNA"/>
</dbReference>
<keyword evidence="3" id="KW-1185">Reference proteome</keyword>
<dbReference type="InterPro" id="IPR051043">
    <property type="entry name" value="Sulfatase_Mod_Factor_Kinase"/>
</dbReference>
<feature type="domain" description="Sulfatase-modifying factor enzyme-like" evidence="1">
    <location>
        <begin position="20"/>
        <end position="254"/>
    </location>
</feature>
<evidence type="ECO:0000313" key="2">
    <source>
        <dbReference type="EMBL" id="MDI3422240.1"/>
    </source>
</evidence>
<accession>A0ABT6T3M7</accession>
<dbReference type="Proteomes" id="UP001237105">
    <property type="component" value="Unassembled WGS sequence"/>
</dbReference>
<gene>
    <name evidence="2" type="ORF">QIT00_27440</name>
</gene>
<dbReference type="Pfam" id="PF03781">
    <property type="entry name" value="FGE-sulfatase"/>
    <property type="match status" value="1"/>
</dbReference>
<reference evidence="2 3" key="1">
    <citation type="submission" date="2023-05" db="EMBL/GenBank/DDBJ databases">
        <title>Draft genome sequence of Streptomyces sp. B-S-A12 isolated from a cave soil in Thailand.</title>
        <authorList>
            <person name="Chamroensaksri N."/>
            <person name="Muangham S."/>
        </authorList>
    </citation>
    <scope>NUCLEOTIDE SEQUENCE [LARGE SCALE GENOMIC DNA]</scope>
    <source>
        <strain evidence="2 3">B-S-A12</strain>
    </source>
</reference>
<name>A0ABT6T3M7_9ACTN</name>
<dbReference type="InterPro" id="IPR016187">
    <property type="entry name" value="CTDL_fold"/>
</dbReference>
<protein>
    <submittedName>
        <fullName evidence="2">SUMF1/EgtB/PvdO family nonheme iron enzyme</fullName>
    </submittedName>
</protein>